<proteinExistence type="predicted"/>
<dbReference type="AlphaFoldDB" id="X1ECV5"/>
<comment type="caution">
    <text evidence="1">The sequence shown here is derived from an EMBL/GenBank/DDBJ whole genome shotgun (WGS) entry which is preliminary data.</text>
</comment>
<dbReference type="EMBL" id="BART01035963">
    <property type="protein sequence ID" value="GAH06493.1"/>
    <property type="molecule type" value="Genomic_DNA"/>
</dbReference>
<feature type="non-terminal residue" evidence="1">
    <location>
        <position position="63"/>
    </location>
</feature>
<sequence>MMHLRTATLVKYQKSGKFAIKITFLFNQKDLDRVRTLPDRKWNGEEKYWIAPLSVDSVEMLKE</sequence>
<organism evidence="1">
    <name type="scientific">marine sediment metagenome</name>
    <dbReference type="NCBI Taxonomy" id="412755"/>
    <lineage>
        <taxon>unclassified sequences</taxon>
        <taxon>metagenomes</taxon>
        <taxon>ecological metagenomes</taxon>
    </lineage>
</organism>
<evidence type="ECO:0000313" key="1">
    <source>
        <dbReference type="EMBL" id="GAH06493.1"/>
    </source>
</evidence>
<accession>X1ECV5</accession>
<name>X1ECV5_9ZZZZ</name>
<protein>
    <submittedName>
        <fullName evidence="1">Uncharacterized protein</fullName>
    </submittedName>
</protein>
<gene>
    <name evidence="1" type="ORF">S01H4_60847</name>
</gene>
<reference evidence="1" key="1">
    <citation type="journal article" date="2014" name="Front. Microbiol.">
        <title>High frequency of phylogenetically diverse reductive dehalogenase-homologous genes in deep subseafloor sedimentary metagenomes.</title>
        <authorList>
            <person name="Kawai M."/>
            <person name="Futagami T."/>
            <person name="Toyoda A."/>
            <person name="Takaki Y."/>
            <person name="Nishi S."/>
            <person name="Hori S."/>
            <person name="Arai W."/>
            <person name="Tsubouchi T."/>
            <person name="Morono Y."/>
            <person name="Uchiyama I."/>
            <person name="Ito T."/>
            <person name="Fujiyama A."/>
            <person name="Inagaki F."/>
            <person name="Takami H."/>
        </authorList>
    </citation>
    <scope>NUCLEOTIDE SEQUENCE</scope>
    <source>
        <strain evidence="1">Expedition CK06-06</strain>
    </source>
</reference>